<protein>
    <submittedName>
        <fullName evidence="2">Uncharacterized protein</fullName>
    </submittedName>
</protein>
<name>A0A8H3DWT6_9AGAM</name>
<dbReference type="EMBL" id="CAJNJQ010000596">
    <property type="protein sequence ID" value="CAE7088272.1"/>
    <property type="molecule type" value="Genomic_DNA"/>
</dbReference>
<comment type="caution">
    <text evidence="2">The sequence shown here is derived from an EMBL/GenBank/DDBJ whole genome shotgun (WGS) entry which is preliminary data.</text>
</comment>
<gene>
    <name evidence="2" type="ORF">RDB_LOCUS29604</name>
</gene>
<sequence>MPLPSHVQRKKLAAVKAAAAKVSKIQKRPPHKPSPTSPVLQLSGDLSDAGRVWWNPYIGKTFLEWKKNRGNKYGAKGRLRGLFRKEWWDANLSEVEASKEDKIWYFDKTNIGTQIYAYVNNASVRNSAGRKLITPSTAIKTRAYGHDEWRRENSDIFNEALDAWKASRGDGPNVGEARALSSQLFKKLPEDEQDKWKEVARQRLAAARAHSKLTDPNDRLAYIEGFKETMVAQAKEGGAVCGVHMCTMLLYEKPDGKLKIERIISKELKGFGKTQAFGNSMIALQKWVEETAGKSVEGGPPAPCVYPDYSKDEYPCIPNYVGWKLEALQGLMRGYMSGVHRFQGAVGRVGWTEIAANPQKYIDPDRLPANLLLEIRDPSDLHMYIVVSFVDYFLCCHTSKIPALKIFQFKLIFAGSDPIHPSDSQETSRELVEVGGKAGWMLTFDQTVDKCHHPEGMNYAPGAHDYATYVANGFDSPRAACAAPNRWLSLPVAASGILDRVISTTEYEHYTALAMLLPESSRNRIIAILDAVNDHQHHLPASV</sequence>
<proteinExistence type="predicted"/>
<feature type="region of interest" description="Disordered" evidence="1">
    <location>
        <begin position="22"/>
        <end position="41"/>
    </location>
</feature>
<dbReference type="Proteomes" id="UP000663827">
    <property type="component" value="Unassembled WGS sequence"/>
</dbReference>
<evidence type="ECO:0000313" key="2">
    <source>
        <dbReference type="EMBL" id="CAE7088272.1"/>
    </source>
</evidence>
<organism evidence="2 3">
    <name type="scientific">Rhizoctonia solani</name>
    <dbReference type="NCBI Taxonomy" id="456999"/>
    <lineage>
        <taxon>Eukaryota</taxon>
        <taxon>Fungi</taxon>
        <taxon>Dikarya</taxon>
        <taxon>Basidiomycota</taxon>
        <taxon>Agaricomycotina</taxon>
        <taxon>Agaricomycetes</taxon>
        <taxon>Cantharellales</taxon>
        <taxon>Ceratobasidiaceae</taxon>
        <taxon>Rhizoctonia</taxon>
    </lineage>
</organism>
<evidence type="ECO:0000313" key="3">
    <source>
        <dbReference type="Proteomes" id="UP000663827"/>
    </source>
</evidence>
<reference evidence="2" key="1">
    <citation type="submission" date="2021-01" db="EMBL/GenBank/DDBJ databases">
        <authorList>
            <person name="Kaushik A."/>
        </authorList>
    </citation>
    <scope>NUCLEOTIDE SEQUENCE</scope>
    <source>
        <strain evidence="2">AG5</strain>
    </source>
</reference>
<dbReference type="AlphaFoldDB" id="A0A8H3DWT6"/>
<evidence type="ECO:0000256" key="1">
    <source>
        <dbReference type="SAM" id="MobiDB-lite"/>
    </source>
</evidence>
<accession>A0A8H3DWT6</accession>